<reference evidence="13" key="1">
    <citation type="submission" date="2013-03" db="EMBL/GenBank/DDBJ databases">
        <title>The Genome Sequence of Anopheles dirus WRAIR2.</title>
        <authorList>
            <consortium name="The Broad Institute Genomics Platform"/>
            <person name="Neafsey D.E."/>
            <person name="Walton C."/>
            <person name="Walker B."/>
            <person name="Young S.K."/>
            <person name="Zeng Q."/>
            <person name="Gargeya S."/>
            <person name="Fitzgerald M."/>
            <person name="Haas B."/>
            <person name="Abouelleil A."/>
            <person name="Allen A.W."/>
            <person name="Alvarado L."/>
            <person name="Arachchi H.M."/>
            <person name="Berlin A.M."/>
            <person name="Chapman S.B."/>
            <person name="Gainer-Dewar J."/>
            <person name="Goldberg J."/>
            <person name="Griggs A."/>
            <person name="Gujja S."/>
            <person name="Hansen M."/>
            <person name="Howarth C."/>
            <person name="Imamovic A."/>
            <person name="Ireland A."/>
            <person name="Larimer J."/>
            <person name="McCowan C."/>
            <person name="Murphy C."/>
            <person name="Pearson M."/>
            <person name="Poon T.W."/>
            <person name="Priest M."/>
            <person name="Roberts A."/>
            <person name="Saif S."/>
            <person name="Shea T."/>
            <person name="Sisk P."/>
            <person name="Sykes S."/>
            <person name="Wortman J."/>
            <person name="Nusbaum C."/>
            <person name="Birren B."/>
        </authorList>
    </citation>
    <scope>NUCLEOTIDE SEQUENCE [LARGE SCALE GENOMIC DNA]</scope>
    <source>
        <strain evidence="13">WRAIR2</strain>
    </source>
</reference>
<dbReference type="InterPro" id="IPR050236">
    <property type="entry name" value="Ser_Thr_kinase_AGC"/>
</dbReference>
<evidence type="ECO:0000313" key="13">
    <source>
        <dbReference type="Proteomes" id="UP000075884"/>
    </source>
</evidence>
<dbReference type="Gene3D" id="3.30.200.20">
    <property type="entry name" value="Phosphorylase Kinase, domain 1"/>
    <property type="match status" value="1"/>
</dbReference>
<dbReference type="Proteomes" id="UP000075884">
    <property type="component" value="Unassembled WGS sequence"/>
</dbReference>
<feature type="domain" description="Protein kinase" evidence="11">
    <location>
        <begin position="245"/>
        <end position="318"/>
    </location>
</feature>
<dbReference type="EnsemblMetazoa" id="ADIR001170-RA">
    <property type="protein sequence ID" value="ADIR001170-PA"/>
    <property type="gene ID" value="ADIR001170"/>
</dbReference>
<evidence type="ECO:0000256" key="7">
    <source>
        <dbReference type="ARBA" id="ARBA00047899"/>
    </source>
</evidence>
<name>A0A182N0L5_9DIPT</name>
<dbReference type="PANTHER" id="PTHR24356:SF347">
    <property type="entry name" value="PROTEIN KINASE C DELTA TYPE HOMOLOG-RELATED"/>
    <property type="match status" value="1"/>
</dbReference>
<feature type="compositionally biased region" description="Basic and acidic residues" evidence="10">
    <location>
        <begin position="11"/>
        <end position="32"/>
    </location>
</feature>
<feature type="region of interest" description="Disordered" evidence="10">
    <location>
        <begin position="1"/>
        <end position="41"/>
    </location>
</feature>
<dbReference type="PANTHER" id="PTHR24356">
    <property type="entry name" value="SERINE/THREONINE-PROTEIN KINASE"/>
    <property type="match status" value="1"/>
</dbReference>
<feature type="binding site" evidence="9">
    <location>
        <position position="274"/>
    </location>
    <ligand>
        <name>ATP</name>
        <dbReference type="ChEBI" id="CHEBI:30616"/>
    </ligand>
</feature>
<keyword evidence="2" id="KW-0723">Serine/threonine-protein kinase</keyword>
<dbReference type="GO" id="GO:0035556">
    <property type="term" value="P:intracellular signal transduction"/>
    <property type="evidence" value="ECO:0007669"/>
    <property type="project" value="TreeGrafter"/>
</dbReference>
<dbReference type="AlphaFoldDB" id="A0A182N0L5"/>
<reference evidence="12" key="2">
    <citation type="submission" date="2020-05" db="UniProtKB">
        <authorList>
            <consortium name="EnsemblMetazoa"/>
        </authorList>
    </citation>
    <scope>IDENTIFICATION</scope>
    <source>
        <strain evidence="12">WRAIR2</strain>
    </source>
</reference>
<evidence type="ECO:0000256" key="5">
    <source>
        <dbReference type="ARBA" id="ARBA00022777"/>
    </source>
</evidence>
<evidence type="ECO:0000256" key="3">
    <source>
        <dbReference type="ARBA" id="ARBA00022679"/>
    </source>
</evidence>
<dbReference type="PROSITE" id="PS50011">
    <property type="entry name" value="PROTEIN_KINASE_DOM"/>
    <property type="match status" value="1"/>
</dbReference>
<evidence type="ECO:0000256" key="6">
    <source>
        <dbReference type="ARBA" id="ARBA00022840"/>
    </source>
</evidence>
<evidence type="ECO:0000313" key="12">
    <source>
        <dbReference type="EnsemblMetazoa" id="ADIR001170-PA"/>
    </source>
</evidence>
<dbReference type="EC" id="2.7.11.1" evidence="1"/>
<dbReference type="PROSITE" id="PS00107">
    <property type="entry name" value="PROTEIN_KINASE_ATP"/>
    <property type="match status" value="1"/>
</dbReference>
<evidence type="ECO:0000256" key="1">
    <source>
        <dbReference type="ARBA" id="ARBA00012513"/>
    </source>
</evidence>
<dbReference type="InterPro" id="IPR017441">
    <property type="entry name" value="Protein_kinase_ATP_BS"/>
</dbReference>
<keyword evidence="6 9" id="KW-0067">ATP-binding</keyword>
<sequence length="318" mass="35803">MDDEDMAFLGELERIEQQPDPEPRRPNERHDLPPIVDPPTSYREVERRLTAMLTQSLSYVVQFDRQTDREEQPAAPEYANLPARPPRIVIEVVDETAEAAGPGRRDDADGAADHPQLLAVVAPVPENAYDEPRAPSVSVSARAELHVYAEIQERQPTLTTASSIDEIFLQQVEQEMDVSDPATSMSSSQDGRNGCLFQTFGWLVLCCCHCFGETSYTYAQFQKTGKLTAPATVIPRFRKYNVDDFHFLTVLGKGSFGKVFLAELKNSDYYYAIKCLKKDVVLEDDDVDCTLIERKVLALGTKHPFLCHLFCTFQTDSM</sequence>
<dbReference type="InterPro" id="IPR000719">
    <property type="entry name" value="Prot_kinase_dom"/>
</dbReference>
<evidence type="ECO:0000259" key="11">
    <source>
        <dbReference type="PROSITE" id="PS50011"/>
    </source>
</evidence>
<dbReference type="SUPFAM" id="SSF56112">
    <property type="entry name" value="Protein kinase-like (PK-like)"/>
    <property type="match status" value="1"/>
</dbReference>
<dbReference type="STRING" id="7168.A0A182N0L5"/>
<keyword evidence="5" id="KW-0418">Kinase</keyword>
<keyword evidence="3" id="KW-0808">Transferase</keyword>
<comment type="catalytic activity">
    <reaction evidence="7">
        <text>L-threonyl-[protein] + ATP = O-phospho-L-threonyl-[protein] + ADP + H(+)</text>
        <dbReference type="Rhea" id="RHEA:46608"/>
        <dbReference type="Rhea" id="RHEA-COMP:11060"/>
        <dbReference type="Rhea" id="RHEA-COMP:11605"/>
        <dbReference type="ChEBI" id="CHEBI:15378"/>
        <dbReference type="ChEBI" id="CHEBI:30013"/>
        <dbReference type="ChEBI" id="CHEBI:30616"/>
        <dbReference type="ChEBI" id="CHEBI:61977"/>
        <dbReference type="ChEBI" id="CHEBI:456216"/>
        <dbReference type="EC" id="2.7.11.1"/>
    </reaction>
</comment>
<proteinExistence type="predicted"/>
<evidence type="ECO:0000256" key="9">
    <source>
        <dbReference type="PROSITE-ProRule" id="PRU10141"/>
    </source>
</evidence>
<evidence type="ECO:0000256" key="4">
    <source>
        <dbReference type="ARBA" id="ARBA00022741"/>
    </source>
</evidence>
<dbReference type="FunFam" id="3.30.200.20:FF:000103">
    <property type="entry name" value="Protein kinase C"/>
    <property type="match status" value="1"/>
</dbReference>
<keyword evidence="4 9" id="KW-0547">Nucleotide-binding</keyword>
<accession>A0A182N0L5</accession>
<dbReference type="GO" id="GO:0005524">
    <property type="term" value="F:ATP binding"/>
    <property type="evidence" value="ECO:0007669"/>
    <property type="project" value="UniProtKB-UniRule"/>
</dbReference>
<dbReference type="InterPro" id="IPR011009">
    <property type="entry name" value="Kinase-like_dom_sf"/>
</dbReference>
<keyword evidence="13" id="KW-1185">Reference proteome</keyword>
<evidence type="ECO:0000256" key="2">
    <source>
        <dbReference type="ARBA" id="ARBA00022527"/>
    </source>
</evidence>
<comment type="catalytic activity">
    <reaction evidence="8">
        <text>L-seryl-[protein] + ATP = O-phospho-L-seryl-[protein] + ADP + H(+)</text>
        <dbReference type="Rhea" id="RHEA:17989"/>
        <dbReference type="Rhea" id="RHEA-COMP:9863"/>
        <dbReference type="Rhea" id="RHEA-COMP:11604"/>
        <dbReference type="ChEBI" id="CHEBI:15378"/>
        <dbReference type="ChEBI" id="CHEBI:29999"/>
        <dbReference type="ChEBI" id="CHEBI:30616"/>
        <dbReference type="ChEBI" id="CHEBI:83421"/>
        <dbReference type="ChEBI" id="CHEBI:456216"/>
        <dbReference type="EC" id="2.7.11.1"/>
    </reaction>
</comment>
<organism evidence="12 13">
    <name type="scientific">Anopheles dirus</name>
    <dbReference type="NCBI Taxonomy" id="7168"/>
    <lineage>
        <taxon>Eukaryota</taxon>
        <taxon>Metazoa</taxon>
        <taxon>Ecdysozoa</taxon>
        <taxon>Arthropoda</taxon>
        <taxon>Hexapoda</taxon>
        <taxon>Insecta</taxon>
        <taxon>Pterygota</taxon>
        <taxon>Neoptera</taxon>
        <taxon>Endopterygota</taxon>
        <taxon>Diptera</taxon>
        <taxon>Nematocera</taxon>
        <taxon>Culicoidea</taxon>
        <taxon>Culicidae</taxon>
        <taxon>Anophelinae</taxon>
        <taxon>Anopheles</taxon>
    </lineage>
</organism>
<dbReference type="GO" id="GO:0004674">
    <property type="term" value="F:protein serine/threonine kinase activity"/>
    <property type="evidence" value="ECO:0007669"/>
    <property type="project" value="UniProtKB-KW"/>
</dbReference>
<evidence type="ECO:0000256" key="8">
    <source>
        <dbReference type="ARBA" id="ARBA00048679"/>
    </source>
</evidence>
<protein>
    <recommendedName>
        <fullName evidence="1">non-specific serine/threonine protein kinase</fullName>
        <ecNumber evidence="1">2.7.11.1</ecNumber>
    </recommendedName>
</protein>
<dbReference type="VEuPathDB" id="VectorBase:ADIR001170"/>
<evidence type="ECO:0000256" key="10">
    <source>
        <dbReference type="SAM" id="MobiDB-lite"/>
    </source>
</evidence>